<organism evidence="3 4">
    <name type="scientific">Aphanomyces stellatus</name>
    <dbReference type="NCBI Taxonomy" id="120398"/>
    <lineage>
        <taxon>Eukaryota</taxon>
        <taxon>Sar</taxon>
        <taxon>Stramenopiles</taxon>
        <taxon>Oomycota</taxon>
        <taxon>Saprolegniomycetes</taxon>
        <taxon>Saprolegniales</taxon>
        <taxon>Verrucalvaceae</taxon>
        <taxon>Aphanomyces</taxon>
    </lineage>
</organism>
<dbReference type="OrthoDB" id="10281262at2759"/>
<evidence type="ECO:0000256" key="1">
    <source>
        <dbReference type="SAM" id="MobiDB-lite"/>
    </source>
</evidence>
<feature type="compositionally biased region" description="Polar residues" evidence="1">
    <location>
        <begin position="306"/>
        <end position="328"/>
    </location>
</feature>
<sequence>MGLASSRIRGWAWRAVWCFSRRPLTNIVQVHPRVIPAAFLSQGPSEDSSFVFPTPPRLHRNYAKSGRPRRASTGSTSTTKEVECHVMTSARPASYTLISDQLSRKTNHAINTIYKHMGRMCRDAVQYKVADGAVDIVRNRRVEARSATIARCHWGTLTTPVATDQYVVETLEQVDENTLYTRVTLLAPDPGPPLLVLQLVQKRFRSKDRIVLAFRNIVQDAHFPVPHIPVAVRVTGWLVFSRDKENTHARTLVKFRASRRTATHGEVIAGGVRHPDTTSYLRTVASLLFQIVDTKTSFKLRKPSVTGGSQRSLQRVNSSRSNGSTASR</sequence>
<evidence type="ECO:0000313" key="3">
    <source>
        <dbReference type="EMBL" id="VFT78033.1"/>
    </source>
</evidence>
<keyword evidence="4" id="KW-1185">Reference proteome</keyword>
<evidence type="ECO:0000313" key="2">
    <source>
        <dbReference type="EMBL" id="KAF0719776.1"/>
    </source>
</evidence>
<evidence type="ECO:0000313" key="4">
    <source>
        <dbReference type="Proteomes" id="UP000332933"/>
    </source>
</evidence>
<dbReference type="Proteomes" id="UP000332933">
    <property type="component" value="Unassembled WGS sequence"/>
</dbReference>
<accession>A0A485K680</accession>
<name>A0A485K680_9STRA</name>
<dbReference type="AlphaFoldDB" id="A0A485K680"/>
<reference evidence="3 4" key="1">
    <citation type="submission" date="2019-03" db="EMBL/GenBank/DDBJ databases">
        <authorList>
            <person name="Gaulin E."/>
            <person name="Dumas B."/>
        </authorList>
    </citation>
    <scope>NUCLEOTIDE SEQUENCE [LARGE SCALE GENOMIC DNA]</scope>
    <source>
        <strain evidence="3">CBS 568.67</strain>
    </source>
</reference>
<gene>
    <name evidence="3" type="primary">Aste57867_809</name>
    <name evidence="2" type="ORF">As57867_000808</name>
    <name evidence="3" type="ORF">ASTE57867_809</name>
</gene>
<dbReference type="EMBL" id="CAADRA010000050">
    <property type="protein sequence ID" value="VFT78033.1"/>
    <property type="molecule type" value="Genomic_DNA"/>
</dbReference>
<reference evidence="2" key="2">
    <citation type="submission" date="2019-06" db="EMBL/GenBank/DDBJ databases">
        <title>Genomics analysis of Aphanomyces spp. identifies a new class of oomycete effector associated with host adaptation.</title>
        <authorList>
            <person name="Gaulin E."/>
        </authorList>
    </citation>
    <scope>NUCLEOTIDE SEQUENCE</scope>
    <source>
        <strain evidence="2">CBS 578.67</strain>
    </source>
</reference>
<feature type="compositionally biased region" description="Basic residues" evidence="1">
    <location>
        <begin position="61"/>
        <end position="70"/>
    </location>
</feature>
<feature type="region of interest" description="Disordered" evidence="1">
    <location>
        <begin position="61"/>
        <end position="80"/>
    </location>
</feature>
<proteinExistence type="predicted"/>
<dbReference type="EMBL" id="VJMH01000050">
    <property type="protein sequence ID" value="KAF0719776.1"/>
    <property type="molecule type" value="Genomic_DNA"/>
</dbReference>
<protein>
    <submittedName>
        <fullName evidence="3">Aste57867_809 protein</fullName>
    </submittedName>
</protein>
<feature type="region of interest" description="Disordered" evidence="1">
    <location>
        <begin position="302"/>
        <end position="328"/>
    </location>
</feature>